<sequence>MAGRISWDLRLVVGMPITIIMCQVWSSTVPTSPGLLATHRWWQRRPPRPLTKPKSQFCRTTSVLGLPERVLGRERLTRSKIMPRLSQKM</sequence>
<dbReference type="AlphaFoldDB" id="A0A2P2LLN4"/>
<organism evidence="1">
    <name type="scientific">Rhizophora mucronata</name>
    <name type="common">Asiatic mangrove</name>
    <dbReference type="NCBI Taxonomy" id="61149"/>
    <lineage>
        <taxon>Eukaryota</taxon>
        <taxon>Viridiplantae</taxon>
        <taxon>Streptophyta</taxon>
        <taxon>Embryophyta</taxon>
        <taxon>Tracheophyta</taxon>
        <taxon>Spermatophyta</taxon>
        <taxon>Magnoliopsida</taxon>
        <taxon>eudicotyledons</taxon>
        <taxon>Gunneridae</taxon>
        <taxon>Pentapetalae</taxon>
        <taxon>rosids</taxon>
        <taxon>fabids</taxon>
        <taxon>Malpighiales</taxon>
        <taxon>Rhizophoraceae</taxon>
        <taxon>Rhizophora</taxon>
    </lineage>
</organism>
<evidence type="ECO:0000313" key="1">
    <source>
        <dbReference type="EMBL" id="MBX18890.1"/>
    </source>
</evidence>
<accession>A0A2P2LLN4</accession>
<proteinExistence type="predicted"/>
<protein>
    <submittedName>
        <fullName evidence="1">Uncharacterized protein MANES_11G086600</fullName>
    </submittedName>
</protein>
<reference evidence="1" key="1">
    <citation type="submission" date="2018-02" db="EMBL/GenBank/DDBJ databases">
        <title>Rhizophora mucronata_Transcriptome.</title>
        <authorList>
            <person name="Meera S.P."/>
            <person name="Sreeshan A."/>
            <person name="Augustine A."/>
        </authorList>
    </citation>
    <scope>NUCLEOTIDE SEQUENCE</scope>
    <source>
        <tissue evidence="1">Leaf</tissue>
    </source>
</reference>
<name>A0A2P2LLN4_RHIMU</name>
<dbReference type="EMBL" id="GGEC01038406">
    <property type="protein sequence ID" value="MBX18890.1"/>
    <property type="molecule type" value="Transcribed_RNA"/>
</dbReference>